<evidence type="ECO:0000259" key="3">
    <source>
        <dbReference type="PROSITE" id="PS50004"/>
    </source>
</evidence>
<evidence type="ECO:0008006" key="7">
    <source>
        <dbReference type="Google" id="ProtNLM"/>
    </source>
</evidence>
<dbReference type="InterPro" id="IPR000008">
    <property type="entry name" value="C2_dom"/>
</dbReference>
<feature type="domain" description="VWFA" evidence="4">
    <location>
        <begin position="288"/>
        <end position="484"/>
    </location>
</feature>
<keyword evidence="6" id="KW-1185">Reference proteome</keyword>
<dbReference type="Proteomes" id="UP001162131">
    <property type="component" value="Unassembled WGS sequence"/>
</dbReference>
<dbReference type="InterPro" id="IPR035892">
    <property type="entry name" value="C2_domain_sf"/>
</dbReference>
<dbReference type="CDD" id="cd04047">
    <property type="entry name" value="C2B_Copine"/>
    <property type="match status" value="1"/>
</dbReference>
<dbReference type="Gene3D" id="3.40.50.410">
    <property type="entry name" value="von Willebrand factor, type A domain"/>
    <property type="match status" value="1"/>
</dbReference>
<dbReference type="GO" id="GO:0005544">
    <property type="term" value="F:calcium-dependent phospholipid binding"/>
    <property type="evidence" value="ECO:0007669"/>
    <property type="project" value="InterPro"/>
</dbReference>
<dbReference type="PROSITE" id="PS50004">
    <property type="entry name" value="C2"/>
    <property type="match status" value="2"/>
</dbReference>
<dbReference type="SMART" id="SM00327">
    <property type="entry name" value="VWA"/>
    <property type="match status" value="1"/>
</dbReference>
<protein>
    <recommendedName>
        <fullName evidence="7">Copine-8</fullName>
    </recommendedName>
</protein>
<dbReference type="PANTHER" id="PTHR10857">
    <property type="entry name" value="COPINE"/>
    <property type="match status" value="1"/>
</dbReference>
<keyword evidence="2" id="KW-0677">Repeat</keyword>
<dbReference type="InterPro" id="IPR037768">
    <property type="entry name" value="C2B_Copine"/>
</dbReference>
<evidence type="ECO:0000313" key="6">
    <source>
        <dbReference type="Proteomes" id="UP001162131"/>
    </source>
</evidence>
<dbReference type="SMART" id="SM00239">
    <property type="entry name" value="C2"/>
    <property type="match status" value="2"/>
</dbReference>
<evidence type="ECO:0000256" key="2">
    <source>
        <dbReference type="ARBA" id="ARBA00022737"/>
    </source>
</evidence>
<comment type="caution">
    <text evidence="5">The sequence shown here is derived from an EMBL/GenBank/DDBJ whole genome shotgun (WGS) entry which is preliminary data.</text>
</comment>
<evidence type="ECO:0000313" key="5">
    <source>
        <dbReference type="EMBL" id="CAG9318911.1"/>
    </source>
</evidence>
<sequence>MERHPAATHEEPSIKIWLHIAASIDASRLDSDPHLNCVAALQTQPSTEWVLLGTTEIINETHEPKWITPLQVDYKFGSKQFIKLEVFDNDATGRKIIGSAEVKIGSVVKVPHFELELIHGPTEQPSGKLIIIGEEDIISKQNVVLQFKGLNLEDKDTFSKSDPFFRIYRKSDTNEWIIVYESEVIQDNLNPEWAPILMGLSNFCRSNLETEMKFEVYDYDDESTRELIGLFEAKAKHILQPHARFQLINPKYIEKKKNVNVGQIEVDEVNITEAESFIDYIKGGISLNLSIAIDYTSSNGLVVNDNSLHKLHEDGQKNEYEKAIIALYDILEPYDNDKRFPVFGFGGIPNWFGLTSHCFAINHNEGDPYVEGLEGILSSYHRSLSEITLDGPTHFSDILKRIAFLCQSDRGNVYHVLLILTDGEIHDKKETIDQIVAASNLPLSIIIVGVGYDDFTNLIELDSDRHALKDSNGKSALRDIVQFVPFRKFRSEPMLLAKEALGEIPKQVLSYFKQVGINVRQLNRQH</sequence>
<dbReference type="InterPro" id="IPR002035">
    <property type="entry name" value="VWF_A"/>
</dbReference>
<evidence type="ECO:0000256" key="1">
    <source>
        <dbReference type="ARBA" id="ARBA00009048"/>
    </source>
</evidence>
<organism evidence="5 6">
    <name type="scientific">Blepharisma stoltei</name>
    <dbReference type="NCBI Taxonomy" id="1481888"/>
    <lineage>
        <taxon>Eukaryota</taxon>
        <taxon>Sar</taxon>
        <taxon>Alveolata</taxon>
        <taxon>Ciliophora</taxon>
        <taxon>Postciliodesmatophora</taxon>
        <taxon>Heterotrichea</taxon>
        <taxon>Heterotrichida</taxon>
        <taxon>Blepharismidae</taxon>
        <taxon>Blepharisma</taxon>
    </lineage>
</organism>
<name>A0AAU9JDV4_9CILI</name>
<proteinExistence type="inferred from homology"/>
<dbReference type="SUPFAM" id="SSF53300">
    <property type="entry name" value="vWA-like"/>
    <property type="match status" value="1"/>
</dbReference>
<feature type="domain" description="C2" evidence="3">
    <location>
        <begin position="125"/>
        <end position="249"/>
    </location>
</feature>
<dbReference type="Pfam" id="PF00168">
    <property type="entry name" value="C2"/>
    <property type="match status" value="2"/>
</dbReference>
<dbReference type="Pfam" id="PF07002">
    <property type="entry name" value="Copine"/>
    <property type="match status" value="1"/>
</dbReference>
<dbReference type="InterPro" id="IPR045052">
    <property type="entry name" value="Copine"/>
</dbReference>
<evidence type="ECO:0000259" key="4">
    <source>
        <dbReference type="PROSITE" id="PS50234"/>
    </source>
</evidence>
<dbReference type="InterPro" id="IPR010734">
    <property type="entry name" value="Copine_C"/>
</dbReference>
<feature type="domain" description="C2" evidence="3">
    <location>
        <begin position="1"/>
        <end position="117"/>
    </location>
</feature>
<comment type="similarity">
    <text evidence="1">Belongs to the copine family.</text>
</comment>
<dbReference type="EMBL" id="CAJZBQ010000021">
    <property type="protein sequence ID" value="CAG9318911.1"/>
    <property type="molecule type" value="Genomic_DNA"/>
</dbReference>
<gene>
    <name evidence="5" type="ORF">BSTOLATCC_MIC22271</name>
</gene>
<dbReference type="GO" id="GO:0071277">
    <property type="term" value="P:cellular response to calcium ion"/>
    <property type="evidence" value="ECO:0007669"/>
    <property type="project" value="TreeGrafter"/>
</dbReference>
<accession>A0AAU9JDV4</accession>
<reference evidence="5" key="1">
    <citation type="submission" date="2021-09" db="EMBL/GenBank/DDBJ databases">
        <authorList>
            <consortium name="AG Swart"/>
            <person name="Singh M."/>
            <person name="Singh A."/>
            <person name="Seah K."/>
            <person name="Emmerich C."/>
        </authorList>
    </citation>
    <scope>NUCLEOTIDE SEQUENCE</scope>
    <source>
        <strain evidence="5">ATCC30299</strain>
    </source>
</reference>
<dbReference type="GO" id="GO:0005886">
    <property type="term" value="C:plasma membrane"/>
    <property type="evidence" value="ECO:0007669"/>
    <property type="project" value="TreeGrafter"/>
</dbReference>
<dbReference type="AlphaFoldDB" id="A0AAU9JDV4"/>
<dbReference type="PANTHER" id="PTHR10857:SF106">
    <property type="entry name" value="C2 DOMAIN-CONTAINING PROTEIN"/>
    <property type="match status" value="1"/>
</dbReference>
<dbReference type="InterPro" id="IPR036465">
    <property type="entry name" value="vWFA_dom_sf"/>
</dbReference>
<dbReference type="PROSITE" id="PS50234">
    <property type="entry name" value="VWFA"/>
    <property type="match status" value="1"/>
</dbReference>
<dbReference type="Gene3D" id="2.60.40.150">
    <property type="entry name" value="C2 domain"/>
    <property type="match status" value="2"/>
</dbReference>
<dbReference type="SUPFAM" id="SSF49562">
    <property type="entry name" value="C2 domain (Calcium/lipid-binding domain, CaLB)"/>
    <property type="match status" value="2"/>
</dbReference>